<dbReference type="Proteomes" id="UP000008281">
    <property type="component" value="Unassembled WGS sequence"/>
</dbReference>
<feature type="region of interest" description="Disordered" evidence="1">
    <location>
        <begin position="1"/>
        <end position="25"/>
    </location>
</feature>
<sequence>MSTTGVAMRRGGSRGAFLDEDFTEE</sequence>
<organism evidence="3">
    <name type="scientific">Caenorhabditis remanei</name>
    <name type="common">Caenorhabditis vulgaris</name>
    <dbReference type="NCBI Taxonomy" id="31234"/>
    <lineage>
        <taxon>Eukaryota</taxon>
        <taxon>Metazoa</taxon>
        <taxon>Ecdysozoa</taxon>
        <taxon>Nematoda</taxon>
        <taxon>Chromadorea</taxon>
        <taxon>Rhabditida</taxon>
        <taxon>Rhabditina</taxon>
        <taxon>Rhabditomorpha</taxon>
        <taxon>Rhabditoidea</taxon>
        <taxon>Rhabditidae</taxon>
        <taxon>Peloderinae</taxon>
        <taxon>Caenorhabditis</taxon>
    </lineage>
</organism>
<gene>
    <name evidence="2" type="ORF">CRE_05480</name>
</gene>
<evidence type="ECO:0000313" key="3">
    <source>
        <dbReference type="Proteomes" id="UP000008281"/>
    </source>
</evidence>
<dbReference type="EMBL" id="DS268420">
    <property type="protein sequence ID" value="EFO87706.1"/>
    <property type="molecule type" value="Genomic_DNA"/>
</dbReference>
<evidence type="ECO:0000256" key="1">
    <source>
        <dbReference type="SAM" id="MobiDB-lite"/>
    </source>
</evidence>
<dbReference type="InParanoid" id="E3LZJ0"/>
<name>E3LZJ0_CAERE</name>
<protein>
    <submittedName>
        <fullName evidence="2">Uncharacterized protein</fullName>
    </submittedName>
</protein>
<accession>E3LZJ0</accession>
<keyword evidence="3" id="KW-1185">Reference proteome</keyword>
<dbReference type="HOGENOM" id="CLU_3419587_0_0_1"/>
<dbReference type="AlphaFoldDB" id="E3LZJ0"/>
<reference evidence="2" key="1">
    <citation type="submission" date="2007-07" db="EMBL/GenBank/DDBJ databases">
        <title>PCAP assembly of the Caenorhabditis remanei genome.</title>
        <authorList>
            <consortium name="The Caenorhabditis remanei Sequencing Consortium"/>
            <person name="Wilson R.K."/>
        </authorList>
    </citation>
    <scope>NUCLEOTIDE SEQUENCE [LARGE SCALE GENOMIC DNA]</scope>
    <source>
        <strain evidence="2">PB4641</strain>
    </source>
</reference>
<proteinExistence type="predicted"/>
<evidence type="ECO:0000313" key="2">
    <source>
        <dbReference type="EMBL" id="EFO87706.1"/>
    </source>
</evidence>